<reference evidence="12 13" key="1">
    <citation type="journal article" date="2016" name="Nat. Commun.">
        <title>Thousands of microbial genomes shed light on interconnected biogeochemical processes in an aquifer system.</title>
        <authorList>
            <person name="Anantharaman K."/>
            <person name="Brown C.T."/>
            <person name="Hug L.A."/>
            <person name="Sharon I."/>
            <person name="Castelle C.J."/>
            <person name="Probst A.J."/>
            <person name="Thomas B.C."/>
            <person name="Singh A."/>
            <person name="Wilkins M.J."/>
            <person name="Karaoz U."/>
            <person name="Brodie E.L."/>
            <person name="Williams K.H."/>
            <person name="Hubbard S.S."/>
            <person name="Banfield J.F."/>
        </authorList>
    </citation>
    <scope>NUCLEOTIDE SEQUENCE [LARGE SCALE GENOMIC DNA]</scope>
</reference>
<dbReference type="EMBL" id="MFVA01000014">
    <property type="protein sequence ID" value="OGI88515.1"/>
    <property type="molecule type" value="Genomic_DNA"/>
</dbReference>
<accession>A0A1F6X341</accession>
<dbReference type="InterPro" id="IPR022644">
    <property type="entry name" value="De-COase2_N"/>
</dbReference>
<evidence type="ECO:0000256" key="9">
    <source>
        <dbReference type="ARBA" id="ARBA00023239"/>
    </source>
</evidence>
<comment type="similarity">
    <text evidence="3">Belongs to the Orn/Lys/Arg decarboxylase class-II family. SpeA subfamily.</text>
</comment>
<dbReference type="GO" id="GO:0006527">
    <property type="term" value="P:L-arginine catabolic process"/>
    <property type="evidence" value="ECO:0007669"/>
    <property type="project" value="InterPro"/>
</dbReference>
<evidence type="ECO:0000256" key="4">
    <source>
        <dbReference type="ARBA" id="ARBA00012426"/>
    </source>
</evidence>
<dbReference type="PANTHER" id="PTHR43295">
    <property type="entry name" value="ARGININE DECARBOXYLASE"/>
    <property type="match status" value="1"/>
</dbReference>
<evidence type="ECO:0000256" key="1">
    <source>
        <dbReference type="ARBA" id="ARBA00001933"/>
    </source>
</evidence>
<sequence>MAQKKRKKSKKQVGNWRKFWKLGVEEFNTQHFDINENGDLVVKEGHYQYNIMNIVKKYGTVTEVFFPYILEHRVRDLIELFNAYIKILNYRGRFYYHYVMKSNQNRDFVLPAIAEGAHIEVSSANELFLVKRMLEQDKFNRKIRVTCNGPKTEQYIHLIEELRGKGLIVIPIIENSHELERLKKFKGEVGVRVNLDVKIDAHWDKKYNHFGFDEEELVKIGKIRNLSMLHYHISTQNEKIEGFIKPLKRSIALYAKLRESNPELDTVNFGGGMAVPYEKRKKLISVKNLVSQMVKTAKKESDKLGVRHPNLVCEWGSYFTAPSQITIFKVLEEKNISNKTDTKWYFIDGSFIANLTDTWSVVRHKWHFAPANHLNARRLQKVWLAGSTCDADDRYTASGNYVLLPKITEDVSDLYLVVFDTGSYQYTLSNNHCLLSKPALVVCQNGEVKLSRRRQTPDELGKLFGWTNGDHK</sequence>
<organism evidence="12 13">
    <name type="scientific">Candidatus Nomurabacteria bacterium RIFCSPLOWO2_01_FULL_41_21</name>
    <dbReference type="NCBI Taxonomy" id="1801776"/>
    <lineage>
        <taxon>Bacteria</taxon>
        <taxon>Candidatus Nomuraibacteriota</taxon>
    </lineage>
</organism>
<evidence type="ECO:0000259" key="11">
    <source>
        <dbReference type="Pfam" id="PF02784"/>
    </source>
</evidence>
<dbReference type="GO" id="GO:0008295">
    <property type="term" value="P:spermidine biosynthetic process"/>
    <property type="evidence" value="ECO:0007669"/>
    <property type="project" value="UniProtKB-KW"/>
</dbReference>
<protein>
    <recommendedName>
        <fullName evidence="4">arginine decarboxylase</fullName>
        <ecNumber evidence="4">4.1.1.19</ecNumber>
    </recommendedName>
</protein>
<dbReference type="EC" id="4.1.1.19" evidence="4"/>
<dbReference type="GO" id="GO:0008792">
    <property type="term" value="F:arginine decarboxylase activity"/>
    <property type="evidence" value="ECO:0007669"/>
    <property type="project" value="UniProtKB-EC"/>
</dbReference>
<gene>
    <name evidence="12" type="ORF">A2914_01945</name>
</gene>
<name>A0A1F6X341_9BACT</name>
<dbReference type="InterPro" id="IPR000183">
    <property type="entry name" value="Orn/DAP/Arg_de-COase"/>
</dbReference>
<evidence type="ECO:0000256" key="7">
    <source>
        <dbReference type="ARBA" id="ARBA00022898"/>
    </source>
</evidence>
<evidence type="ECO:0000313" key="12">
    <source>
        <dbReference type="EMBL" id="OGI88515.1"/>
    </source>
</evidence>
<evidence type="ECO:0000256" key="8">
    <source>
        <dbReference type="ARBA" id="ARBA00023066"/>
    </source>
</evidence>
<dbReference type="PRINTS" id="PR01179">
    <property type="entry name" value="ODADCRBXLASE"/>
</dbReference>
<dbReference type="Gene3D" id="2.40.37.10">
    <property type="entry name" value="Lyase, Ornithine Decarboxylase, Chain A, domain 1"/>
    <property type="match status" value="1"/>
</dbReference>
<dbReference type="Pfam" id="PF02784">
    <property type="entry name" value="Orn_Arg_deC_N"/>
    <property type="match status" value="1"/>
</dbReference>
<evidence type="ECO:0000256" key="5">
    <source>
        <dbReference type="ARBA" id="ARBA00022793"/>
    </source>
</evidence>
<evidence type="ECO:0000256" key="2">
    <source>
        <dbReference type="ARBA" id="ARBA00001946"/>
    </source>
</evidence>
<keyword evidence="7 10" id="KW-0663">Pyridoxal phosphate</keyword>
<dbReference type="STRING" id="1801776.A2914_01945"/>
<evidence type="ECO:0000256" key="6">
    <source>
        <dbReference type="ARBA" id="ARBA00022842"/>
    </source>
</evidence>
<dbReference type="PRINTS" id="PR01180">
    <property type="entry name" value="ARGDCRBXLASE"/>
</dbReference>
<dbReference type="InterPro" id="IPR002985">
    <property type="entry name" value="Arg_decrbxlase"/>
</dbReference>
<dbReference type="InterPro" id="IPR009006">
    <property type="entry name" value="Ala_racemase/Decarboxylase_C"/>
</dbReference>
<keyword evidence="6" id="KW-0460">Magnesium</keyword>
<comment type="cofactor">
    <cofactor evidence="1 10">
        <name>pyridoxal 5'-phosphate</name>
        <dbReference type="ChEBI" id="CHEBI:597326"/>
    </cofactor>
</comment>
<evidence type="ECO:0000313" key="13">
    <source>
        <dbReference type="Proteomes" id="UP000176423"/>
    </source>
</evidence>
<dbReference type="Gene3D" id="3.20.20.10">
    <property type="entry name" value="Alanine racemase"/>
    <property type="match status" value="1"/>
</dbReference>
<dbReference type="AlphaFoldDB" id="A0A1F6X341"/>
<keyword evidence="5" id="KW-0210">Decarboxylase</keyword>
<keyword evidence="8" id="KW-0745">Spermidine biosynthesis</keyword>
<feature type="domain" description="Orn/DAP/Arg decarboxylase 2 N-terminal" evidence="11">
    <location>
        <begin position="80"/>
        <end position="321"/>
    </location>
</feature>
<proteinExistence type="inferred from homology"/>
<feature type="active site" description="Proton donor" evidence="10">
    <location>
        <position position="389"/>
    </location>
</feature>
<dbReference type="SUPFAM" id="SSF51419">
    <property type="entry name" value="PLP-binding barrel"/>
    <property type="match status" value="1"/>
</dbReference>
<comment type="caution">
    <text evidence="12">The sequence shown here is derived from an EMBL/GenBank/DDBJ whole genome shotgun (WGS) entry which is preliminary data.</text>
</comment>
<feature type="modified residue" description="N6-(pyridoxal phosphate)lysine" evidence="10">
    <location>
        <position position="101"/>
    </location>
</feature>
<comment type="cofactor">
    <cofactor evidence="2">
        <name>Mg(2+)</name>
        <dbReference type="ChEBI" id="CHEBI:18420"/>
    </cofactor>
</comment>
<dbReference type="SUPFAM" id="SSF50621">
    <property type="entry name" value="Alanine racemase C-terminal domain-like"/>
    <property type="match status" value="1"/>
</dbReference>
<dbReference type="InterPro" id="IPR029066">
    <property type="entry name" value="PLP-binding_barrel"/>
</dbReference>
<keyword evidence="9" id="KW-0456">Lyase</keyword>
<evidence type="ECO:0000256" key="3">
    <source>
        <dbReference type="ARBA" id="ARBA00008357"/>
    </source>
</evidence>
<dbReference type="Proteomes" id="UP000176423">
    <property type="component" value="Unassembled WGS sequence"/>
</dbReference>
<evidence type="ECO:0000256" key="10">
    <source>
        <dbReference type="PIRSR" id="PIRSR600183-50"/>
    </source>
</evidence>
<dbReference type="PANTHER" id="PTHR43295:SF9">
    <property type="entry name" value="BIOSYNTHETIC ARGININE DECARBOXYLASE"/>
    <property type="match status" value="1"/>
</dbReference>